<sequence length="19" mass="2353">MFSDSRLSYWTIFNLEMVL</sequence>
<accession>A0A0E9WMA0</accession>
<name>A0A0E9WMA0_ANGAN</name>
<dbReference type="EMBL" id="GBXM01017867">
    <property type="protein sequence ID" value="JAH90710.1"/>
    <property type="molecule type" value="Transcribed_RNA"/>
</dbReference>
<reference evidence="1" key="2">
    <citation type="journal article" date="2015" name="Fish Shellfish Immunol.">
        <title>Early steps in the European eel (Anguilla anguilla)-Vibrio vulnificus interaction in the gills: Role of the RtxA13 toxin.</title>
        <authorList>
            <person name="Callol A."/>
            <person name="Pajuelo D."/>
            <person name="Ebbesson L."/>
            <person name="Teles M."/>
            <person name="MacKenzie S."/>
            <person name="Amaro C."/>
        </authorList>
    </citation>
    <scope>NUCLEOTIDE SEQUENCE</scope>
</reference>
<reference evidence="1" key="1">
    <citation type="submission" date="2014-11" db="EMBL/GenBank/DDBJ databases">
        <authorList>
            <person name="Amaro Gonzalez C."/>
        </authorList>
    </citation>
    <scope>NUCLEOTIDE SEQUENCE</scope>
</reference>
<evidence type="ECO:0000313" key="1">
    <source>
        <dbReference type="EMBL" id="JAH90710.1"/>
    </source>
</evidence>
<proteinExistence type="predicted"/>
<organism evidence="1">
    <name type="scientific">Anguilla anguilla</name>
    <name type="common">European freshwater eel</name>
    <name type="synonym">Muraena anguilla</name>
    <dbReference type="NCBI Taxonomy" id="7936"/>
    <lineage>
        <taxon>Eukaryota</taxon>
        <taxon>Metazoa</taxon>
        <taxon>Chordata</taxon>
        <taxon>Craniata</taxon>
        <taxon>Vertebrata</taxon>
        <taxon>Euteleostomi</taxon>
        <taxon>Actinopterygii</taxon>
        <taxon>Neopterygii</taxon>
        <taxon>Teleostei</taxon>
        <taxon>Anguilliformes</taxon>
        <taxon>Anguillidae</taxon>
        <taxon>Anguilla</taxon>
    </lineage>
</organism>
<dbReference type="AlphaFoldDB" id="A0A0E9WMA0"/>
<protein>
    <submittedName>
        <fullName evidence="1">Uncharacterized protein</fullName>
    </submittedName>
</protein>